<keyword evidence="5" id="KW-1185">Reference proteome</keyword>
<sequence>MRASAEVSGAVESTTITRDDVRQLELHDECTASKAEISVDEFGWDGVYCFKLRLDLTTTAEVVGAETT</sequence>
<proteinExistence type="predicted"/>
<evidence type="ECO:0000313" key="1">
    <source>
        <dbReference type="EMBL" id="CAF1188573.1"/>
    </source>
</evidence>
<evidence type="ECO:0000313" key="5">
    <source>
        <dbReference type="Proteomes" id="UP000663829"/>
    </source>
</evidence>
<dbReference type="EMBL" id="CAJNOQ010008111">
    <property type="protein sequence ID" value="CAF1188573.1"/>
    <property type="molecule type" value="Genomic_DNA"/>
</dbReference>
<dbReference type="Proteomes" id="UP000677228">
    <property type="component" value="Unassembled WGS sequence"/>
</dbReference>
<evidence type="ECO:0000313" key="2">
    <source>
        <dbReference type="EMBL" id="CAF1531502.1"/>
    </source>
</evidence>
<comment type="caution">
    <text evidence="1">The sequence shown here is derived from an EMBL/GenBank/DDBJ whole genome shotgun (WGS) entry which is preliminary data.</text>
</comment>
<dbReference type="EMBL" id="CAJNOK010037544">
    <property type="protein sequence ID" value="CAF1531502.1"/>
    <property type="molecule type" value="Genomic_DNA"/>
</dbReference>
<reference evidence="1" key="1">
    <citation type="submission" date="2021-02" db="EMBL/GenBank/DDBJ databases">
        <authorList>
            <person name="Nowell W R."/>
        </authorList>
    </citation>
    <scope>NUCLEOTIDE SEQUENCE</scope>
</reference>
<gene>
    <name evidence="1" type="ORF">GPM918_LOCUS23084</name>
    <name evidence="2" type="ORF">OVA965_LOCUS38279</name>
    <name evidence="3" type="ORF">SRO942_LOCUS23083</name>
    <name evidence="4" type="ORF">TMI583_LOCUS39454</name>
</gene>
<protein>
    <submittedName>
        <fullName evidence="1">Uncharacterized protein</fullName>
    </submittedName>
</protein>
<organism evidence="1 5">
    <name type="scientific">Didymodactylos carnosus</name>
    <dbReference type="NCBI Taxonomy" id="1234261"/>
    <lineage>
        <taxon>Eukaryota</taxon>
        <taxon>Metazoa</taxon>
        <taxon>Spiralia</taxon>
        <taxon>Gnathifera</taxon>
        <taxon>Rotifera</taxon>
        <taxon>Eurotatoria</taxon>
        <taxon>Bdelloidea</taxon>
        <taxon>Philodinida</taxon>
        <taxon>Philodinidae</taxon>
        <taxon>Didymodactylos</taxon>
    </lineage>
</organism>
<accession>A0A814VG71</accession>
<dbReference type="EMBL" id="CAJOBA010059788">
    <property type="protein sequence ID" value="CAF4318636.1"/>
    <property type="molecule type" value="Genomic_DNA"/>
</dbReference>
<dbReference type="Proteomes" id="UP000682733">
    <property type="component" value="Unassembled WGS sequence"/>
</dbReference>
<name>A0A814VG71_9BILA</name>
<dbReference type="EMBL" id="CAJOBC010008112">
    <property type="protein sequence ID" value="CAF3952848.1"/>
    <property type="molecule type" value="Genomic_DNA"/>
</dbReference>
<evidence type="ECO:0000313" key="4">
    <source>
        <dbReference type="EMBL" id="CAF4318636.1"/>
    </source>
</evidence>
<dbReference type="Proteomes" id="UP000681722">
    <property type="component" value="Unassembled WGS sequence"/>
</dbReference>
<dbReference type="Proteomes" id="UP000663829">
    <property type="component" value="Unassembled WGS sequence"/>
</dbReference>
<dbReference type="AlphaFoldDB" id="A0A814VG71"/>
<evidence type="ECO:0000313" key="3">
    <source>
        <dbReference type="EMBL" id="CAF3952848.1"/>
    </source>
</evidence>